<dbReference type="Pfam" id="PF00172">
    <property type="entry name" value="Zn_clus"/>
    <property type="match status" value="1"/>
</dbReference>
<dbReference type="SUPFAM" id="SSF57701">
    <property type="entry name" value="Zn2/Cys6 DNA-binding domain"/>
    <property type="match status" value="1"/>
</dbReference>
<dbReference type="InterPro" id="IPR036864">
    <property type="entry name" value="Zn2-C6_fun-type_DNA-bd_sf"/>
</dbReference>
<feature type="compositionally biased region" description="Gly residues" evidence="2">
    <location>
        <begin position="130"/>
        <end position="144"/>
    </location>
</feature>
<evidence type="ECO:0000256" key="2">
    <source>
        <dbReference type="SAM" id="MobiDB-lite"/>
    </source>
</evidence>
<keyword evidence="1" id="KW-0539">Nucleus</keyword>
<dbReference type="PANTHER" id="PTHR31668:SF30">
    <property type="entry name" value="ZN(II)2CYS6 TRANSCRIPTION FACTOR (EUROFUNG)"/>
    <property type="match status" value="1"/>
</dbReference>
<dbReference type="AlphaFoldDB" id="A0A9P3FE79"/>
<dbReference type="GO" id="GO:0000981">
    <property type="term" value="F:DNA-binding transcription factor activity, RNA polymerase II-specific"/>
    <property type="evidence" value="ECO:0007669"/>
    <property type="project" value="InterPro"/>
</dbReference>
<protein>
    <recommendedName>
        <fullName evidence="3">Zn(2)-C6 fungal-type domain-containing protein</fullName>
    </recommendedName>
</protein>
<dbReference type="EMBL" id="BOLY01000002">
    <property type="protein sequence ID" value="GIZ40652.1"/>
    <property type="molecule type" value="Genomic_DNA"/>
</dbReference>
<dbReference type="Proteomes" id="UP000825890">
    <property type="component" value="Unassembled WGS sequence"/>
</dbReference>
<feature type="region of interest" description="Disordered" evidence="2">
    <location>
        <begin position="1"/>
        <end position="26"/>
    </location>
</feature>
<dbReference type="OrthoDB" id="4356994at2759"/>
<proteinExistence type="predicted"/>
<feature type="region of interest" description="Disordered" evidence="2">
    <location>
        <begin position="121"/>
        <end position="164"/>
    </location>
</feature>
<dbReference type="RefSeq" id="XP_044655139.1">
    <property type="nucleotide sequence ID" value="XM_044799204.1"/>
</dbReference>
<dbReference type="Gene3D" id="4.10.240.10">
    <property type="entry name" value="Zn(2)-C6 fungal-type DNA-binding domain"/>
    <property type="match status" value="1"/>
</dbReference>
<dbReference type="PROSITE" id="PS00463">
    <property type="entry name" value="ZN2_CY6_FUNGAL_1"/>
    <property type="match status" value="1"/>
</dbReference>
<dbReference type="InterPro" id="IPR001138">
    <property type="entry name" value="Zn2Cys6_DnaBD"/>
</dbReference>
<accession>A0A9P3FE79</accession>
<gene>
    <name evidence="4" type="ORF">CKM354_000398100</name>
</gene>
<dbReference type="GO" id="GO:0008270">
    <property type="term" value="F:zinc ion binding"/>
    <property type="evidence" value="ECO:0007669"/>
    <property type="project" value="InterPro"/>
</dbReference>
<evidence type="ECO:0000256" key="1">
    <source>
        <dbReference type="ARBA" id="ARBA00023242"/>
    </source>
</evidence>
<dbReference type="PROSITE" id="PS50048">
    <property type="entry name" value="ZN2_CY6_FUNGAL_2"/>
    <property type="match status" value="1"/>
</dbReference>
<feature type="compositionally biased region" description="Polar residues" evidence="2">
    <location>
        <begin position="1"/>
        <end position="17"/>
    </location>
</feature>
<dbReference type="InterPro" id="IPR050797">
    <property type="entry name" value="Carb_Metab_Trans_Reg"/>
</dbReference>
<comment type="caution">
    <text evidence="4">The sequence shown here is derived from an EMBL/GenBank/DDBJ whole genome shotgun (WGS) entry which is preliminary data.</text>
</comment>
<feature type="compositionally biased region" description="Polar residues" evidence="2">
    <location>
        <begin position="154"/>
        <end position="164"/>
    </location>
</feature>
<sequence>MAEAQATRQTSGSSEHSAAQPVKRRAACDECRTKKLKCSGASVERPRCTRCERENIACVFSVQKQMGRPKKRHGENTENNAITKRRNRERTLEINTSQSIPEMDIYESAFTPGGSLQPWLRDGWPVDVSGEGGHNGHGSDGGLPGLTPDAGMESSRSSSLENGQNSLVGVQDESTSLLLDPSLAGIADASTSVQASSIPSCACLSTLYLTLNNLQAMDNDRCSFPFSLHPLREAMQTASEVLKCEACPSRFISAIQNTQLVGTLLMSIVERFGKVLEHINAEAVRAQAAGESKKFTLADLNSSTLHLHTGGLNCSAAFSIDLSPDEWRSMCKKVVRAEVHGPGAGNNCCPYFVGLCAQMEQRQAKWHSRPLPKDFPRDDKGLAVGMGRESLIPGHGNGEYLCLKLVGFARRLVATLDWS</sequence>
<feature type="domain" description="Zn(2)-C6 fungal-type" evidence="3">
    <location>
        <begin position="27"/>
        <end position="60"/>
    </location>
</feature>
<keyword evidence="5" id="KW-1185">Reference proteome</keyword>
<evidence type="ECO:0000259" key="3">
    <source>
        <dbReference type="PROSITE" id="PS50048"/>
    </source>
</evidence>
<evidence type="ECO:0000313" key="4">
    <source>
        <dbReference type="EMBL" id="GIZ40652.1"/>
    </source>
</evidence>
<dbReference type="GeneID" id="68289556"/>
<organism evidence="4 5">
    <name type="scientific">Cercospora kikuchii</name>
    <dbReference type="NCBI Taxonomy" id="84275"/>
    <lineage>
        <taxon>Eukaryota</taxon>
        <taxon>Fungi</taxon>
        <taxon>Dikarya</taxon>
        <taxon>Ascomycota</taxon>
        <taxon>Pezizomycotina</taxon>
        <taxon>Dothideomycetes</taxon>
        <taxon>Dothideomycetidae</taxon>
        <taxon>Mycosphaerellales</taxon>
        <taxon>Mycosphaerellaceae</taxon>
        <taxon>Cercospora</taxon>
    </lineage>
</organism>
<dbReference type="PANTHER" id="PTHR31668">
    <property type="entry name" value="GLUCOSE TRANSPORT TRANSCRIPTION REGULATOR RGT1-RELATED-RELATED"/>
    <property type="match status" value="1"/>
</dbReference>
<dbReference type="SMART" id="SM00066">
    <property type="entry name" value="GAL4"/>
    <property type="match status" value="1"/>
</dbReference>
<dbReference type="CDD" id="cd00067">
    <property type="entry name" value="GAL4"/>
    <property type="match status" value="1"/>
</dbReference>
<evidence type="ECO:0000313" key="5">
    <source>
        <dbReference type="Proteomes" id="UP000825890"/>
    </source>
</evidence>
<name>A0A9P3FE79_9PEZI</name>
<reference evidence="4 5" key="1">
    <citation type="submission" date="2021-01" db="EMBL/GenBank/DDBJ databases">
        <title>Cercospora kikuchii MAFF 305040 whole genome shotgun sequence.</title>
        <authorList>
            <person name="Kashiwa T."/>
            <person name="Suzuki T."/>
        </authorList>
    </citation>
    <scope>NUCLEOTIDE SEQUENCE [LARGE SCALE GENOMIC DNA]</scope>
    <source>
        <strain evidence="4 5">MAFF 305040</strain>
    </source>
</reference>